<evidence type="ECO:0000313" key="2">
    <source>
        <dbReference type="EMBL" id="TLS36228.1"/>
    </source>
</evidence>
<keyword evidence="1" id="KW-0812">Transmembrane</keyword>
<dbReference type="Proteomes" id="UP000308230">
    <property type="component" value="Unassembled WGS sequence"/>
</dbReference>
<keyword evidence="3" id="KW-1185">Reference proteome</keyword>
<evidence type="ECO:0000256" key="1">
    <source>
        <dbReference type="SAM" id="Phobius"/>
    </source>
</evidence>
<sequence length="147" mass="16859">MYKGFKSDVVPLLFFGVLSAIGFFLIYKMTADPTNPSGNGNPAILIMIPTILLYLAFLYWIYKISYKVFTGKKWILIGSLVAAVLLLIAEILYVQSVEKSLESLWYFDKIGWFSQFTNKLYFNGITFFIGVTLAVMLSFLKYELSRR</sequence>
<comment type="caution">
    <text evidence="2">The sequence shown here is derived from an EMBL/GenBank/DDBJ whole genome shotgun (WGS) entry which is preliminary data.</text>
</comment>
<evidence type="ECO:0000313" key="3">
    <source>
        <dbReference type="Proteomes" id="UP000308230"/>
    </source>
</evidence>
<dbReference type="OrthoDB" id="2617300at2"/>
<keyword evidence="1" id="KW-1133">Transmembrane helix</keyword>
<feature type="transmembrane region" description="Helical" evidence="1">
    <location>
        <begin position="12"/>
        <end position="30"/>
    </location>
</feature>
<dbReference type="AlphaFoldDB" id="A0A5R9F3Q8"/>
<feature type="transmembrane region" description="Helical" evidence="1">
    <location>
        <begin position="74"/>
        <end position="94"/>
    </location>
</feature>
<dbReference type="RefSeq" id="WP_138127838.1">
    <property type="nucleotide sequence ID" value="NZ_SWLG01000012.1"/>
</dbReference>
<protein>
    <submittedName>
        <fullName evidence="2">Uncharacterized protein</fullName>
    </submittedName>
</protein>
<reference evidence="2 3" key="1">
    <citation type="submission" date="2019-04" db="EMBL/GenBank/DDBJ databases">
        <title>Bacillus caeni sp. nov., a bacterium isolated from mangrove sediment.</title>
        <authorList>
            <person name="Huang H."/>
            <person name="Mo K."/>
            <person name="Hu Y."/>
        </authorList>
    </citation>
    <scope>NUCLEOTIDE SEQUENCE [LARGE SCALE GENOMIC DNA]</scope>
    <source>
        <strain evidence="2 3">HB172195</strain>
    </source>
</reference>
<gene>
    <name evidence="2" type="ORF">FCL54_16470</name>
</gene>
<feature type="transmembrane region" description="Helical" evidence="1">
    <location>
        <begin position="120"/>
        <end position="140"/>
    </location>
</feature>
<name>A0A5R9F3Q8_9BACL</name>
<keyword evidence="1" id="KW-0472">Membrane</keyword>
<organism evidence="2 3">
    <name type="scientific">Exobacillus caeni</name>
    <dbReference type="NCBI Taxonomy" id="2574798"/>
    <lineage>
        <taxon>Bacteria</taxon>
        <taxon>Bacillati</taxon>
        <taxon>Bacillota</taxon>
        <taxon>Bacilli</taxon>
        <taxon>Bacillales</taxon>
        <taxon>Guptibacillaceae</taxon>
        <taxon>Exobacillus</taxon>
    </lineage>
</organism>
<feature type="transmembrane region" description="Helical" evidence="1">
    <location>
        <begin position="42"/>
        <end position="62"/>
    </location>
</feature>
<dbReference type="EMBL" id="SWLG01000012">
    <property type="protein sequence ID" value="TLS36228.1"/>
    <property type="molecule type" value="Genomic_DNA"/>
</dbReference>
<accession>A0A5R9F3Q8</accession>
<proteinExistence type="predicted"/>